<evidence type="ECO:0000256" key="2">
    <source>
        <dbReference type="ARBA" id="ARBA00022803"/>
    </source>
</evidence>
<comment type="caution">
    <text evidence="3">The sequence shown here is derived from an EMBL/GenBank/DDBJ whole genome shotgun (WGS) entry which is preliminary data.</text>
</comment>
<sequence length="373" mass="43878">MSQIMREYRKICSSEGHDFVQFAFLNQSCKAMRIYCFQCIQNYDHFICHKHSKNLDQLFEIFKQIKKESEKLIEKIWSLQESIIELFLELTEKLRAEFHFSKSALLEMNPKKLSEALDKVIKYNEFKTVFLEDIKNCSDDMIIQLNRLISQFETFQNQEIPQYNFNKIEQSNDSQDNYEEAIKFINLSLLINPKHLNSLYIKAESLRRCKDYDGAIIFADKALKIDSNHVNSLYTKADSLKLLGDYQNAIASADKALLIDPMHIDYILKLRVQDYQGITKAQLYRLINFCESLRILNKFDEALQILDQALNYDPSHELCLASKEPVQTNLFILILQIHNQNIKKPLFTIEINPQYSWAKSRRAACKNKLNIQQ</sequence>
<dbReference type="Proteomes" id="UP000689195">
    <property type="component" value="Unassembled WGS sequence"/>
</dbReference>
<dbReference type="InterPro" id="IPR019734">
    <property type="entry name" value="TPR_rpt"/>
</dbReference>
<evidence type="ECO:0008006" key="5">
    <source>
        <dbReference type="Google" id="ProtNLM"/>
    </source>
</evidence>
<evidence type="ECO:0000313" key="4">
    <source>
        <dbReference type="Proteomes" id="UP000689195"/>
    </source>
</evidence>
<organism evidence="3 4">
    <name type="scientific">Paramecium pentaurelia</name>
    <dbReference type="NCBI Taxonomy" id="43138"/>
    <lineage>
        <taxon>Eukaryota</taxon>
        <taxon>Sar</taxon>
        <taxon>Alveolata</taxon>
        <taxon>Ciliophora</taxon>
        <taxon>Intramacronucleata</taxon>
        <taxon>Oligohymenophorea</taxon>
        <taxon>Peniculida</taxon>
        <taxon>Parameciidae</taxon>
        <taxon>Paramecium</taxon>
    </lineage>
</organism>
<evidence type="ECO:0000313" key="3">
    <source>
        <dbReference type="EMBL" id="CAD8166284.1"/>
    </source>
</evidence>
<gene>
    <name evidence="3" type="ORF">PPENT_87.1.T0440068</name>
</gene>
<accession>A0A8S1UPH1</accession>
<reference evidence="3" key="1">
    <citation type="submission" date="2021-01" db="EMBL/GenBank/DDBJ databases">
        <authorList>
            <consortium name="Genoscope - CEA"/>
            <person name="William W."/>
        </authorList>
    </citation>
    <scope>NUCLEOTIDE SEQUENCE</scope>
</reference>
<evidence type="ECO:0000256" key="1">
    <source>
        <dbReference type="ARBA" id="ARBA00022737"/>
    </source>
</evidence>
<dbReference type="Pfam" id="PF13181">
    <property type="entry name" value="TPR_8"/>
    <property type="match status" value="2"/>
</dbReference>
<name>A0A8S1UPH1_9CILI</name>
<proteinExistence type="predicted"/>
<dbReference type="SMART" id="SM00028">
    <property type="entry name" value="TPR"/>
    <property type="match status" value="4"/>
</dbReference>
<dbReference type="EMBL" id="CAJJDO010000044">
    <property type="protein sequence ID" value="CAD8166284.1"/>
    <property type="molecule type" value="Genomic_DNA"/>
</dbReference>
<dbReference type="PANTHER" id="PTHR44943">
    <property type="entry name" value="CELLULOSE SYNTHASE OPERON PROTEIN C"/>
    <property type="match status" value="1"/>
</dbReference>
<keyword evidence="1" id="KW-0677">Repeat</keyword>
<keyword evidence="4" id="KW-1185">Reference proteome</keyword>
<dbReference type="OrthoDB" id="420945at2759"/>
<protein>
    <recommendedName>
        <fullName evidence="5">Tetratricopeptide repeat protein</fullName>
    </recommendedName>
</protein>
<dbReference type="PANTHER" id="PTHR44943:SF4">
    <property type="entry name" value="TPR REPEAT-CONTAINING PROTEIN MJ0798"/>
    <property type="match status" value="1"/>
</dbReference>
<keyword evidence="2" id="KW-0802">TPR repeat</keyword>
<dbReference type="InterPro" id="IPR051685">
    <property type="entry name" value="Ycf3/AcsC/BcsC/TPR_MFPF"/>
</dbReference>
<dbReference type="AlphaFoldDB" id="A0A8S1UPH1"/>